<dbReference type="Proteomes" id="UP001523543">
    <property type="component" value="Unassembled WGS sequence"/>
</dbReference>
<protein>
    <submittedName>
        <fullName evidence="1">Uncharacterized protein</fullName>
    </submittedName>
</protein>
<evidence type="ECO:0000313" key="2">
    <source>
        <dbReference type="Proteomes" id="UP001523543"/>
    </source>
</evidence>
<reference evidence="1 2" key="1">
    <citation type="submission" date="2022-06" db="EMBL/GenBank/DDBJ databases">
        <title>Acetobacer genomes from food samples.</title>
        <authorList>
            <person name="Sombolestani A."/>
        </authorList>
    </citation>
    <scope>NUCLEOTIDE SEQUENCE [LARGE SCALE GENOMIC DNA]</scope>
    <source>
        <strain evidence="1 2">R-83281</strain>
    </source>
</reference>
<accession>A0ABT1ER92</accession>
<dbReference type="RefSeq" id="WP_253550005.1">
    <property type="nucleotide sequence ID" value="NZ_JAMYZR010000008.1"/>
</dbReference>
<proteinExistence type="predicted"/>
<dbReference type="EMBL" id="JAMYZR010000008">
    <property type="protein sequence ID" value="MCP1245903.1"/>
    <property type="molecule type" value="Genomic_DNA"/>
</dbReference>
<comment type="caution">
    <text evidence="1">The sequence shown here is derived from an EMBL/GenBank/DDBJ whole genome shotgun (WGS) entry which is preliminary data.</text>
</comment>
<organism evidence="1 2">
    <name type="scientific">Acetobacter cerevisiae</name>
    <dbReference type="NCBI Taxonomy" id="178900"/>
    <lineage>
        <taxon>Bacteria</taxon>
        <taxon>Pseudomonadati</taxon>
        <taxon>Pseudomonadota</taxon>
        <taxon>Alphaproteobacteria</taxon>
        <taxon>Acetobacterales</taxon>
        <taxon>Acetobacteraceae</taxon>
        <taxon>Acetobacter</taxon>
    </lineage>
</organism>
<sequence length="158" mass="17446">MSFRTVPPGGMYRKAGVNTVRPFSPLSSLPRPYRTAEAYHPAFARLLRTCPPRFHALQAARLALLPPPEQEDVIARNSQALFLKLTPSLPPTHRERGAMLEEAFRPLLLTATEYLETMPALTLDMAPKAAQQIVQAYVAVHWARGAQAAAMALYNAPT</sequence>
<evidence type="ECO:0000313" key="1">
    <source>
        <dbReference type="EMBL" id="MCP1245903.1"/>
    </source>
</evidence>
<gene>
    <name evidence="1" type="ORF">NKW54_08105</name>
</gene>
<keyword evidence="2" id="KW-1185">Reference proteome</keyword>
<name>A0ABT1ER92_9PROT</name>